<dbReference type="GO" id="GO:0019878">
    <property type="term" value="P:lysine biosynthetic process via aminoadipic acid"/>
    <property type="evidence" value="ECO:0007669"/>
    <property type="project" value="TreeGrafter"/>
</dbReference>
<evidence type="ECO:0000313" key="6">
    <source>
        <dbReference type="Proteomes" id="UP000578686"/>
    </source>
</evidence>
<evidence type="ECO:0000256" key="2">
    <source>
        <dbReference type="ARBA" id="ARBA00022679"/>
    </source>
</evidence>
<name>A0A7X6HXI2_9ACTN</name>
<dbReference type="RefSeq" id="WP_167967877.1">
    <property type="nucleotide sequence ID" value="NZ_BHZG01000414.1"/>
</dbReference>
<dbReference type="PANTHER" id="PTHR12215:SF10">
    <property type="entry name" value="L-AMINOADIPATE-SEMIALDEHYDE DEHYDROGENASE-PHOSPHOPANTETHEINYL TRANSFERASE"/>
    <property type="match status" value="1"/>
</dbReference>
<protein>
    <submittedName>
        <fullName evidence="5">4'-phosphopantetheinyl transferase superfamily protein</fullName>
    </submittedName>
</protein>
<dbReference type="EMBL" id="JAAVJD010000010">
    <property type="protein sequence ID" value="NJQ04571.1"/>
    <property type="molecule type" value="Genomic_DNA"/>
</dbReference>
<evidence type="ECO:0000259" key="4">
    <source>
        <dbReference type="Pfam" id="PF01648"/>
    </source>
</evidence>
<dbReference type="Proteomes" id="UP000578686">
    <property type="component" value="Unassembled WGS sequence"/>
</dbReference>
<comment type="similarity">
    <text evidence="1">Belongs to the P-Pant transferase superfamily. Gsp/Sfp/HetI/AcpT family.</text>
</comment>
<accession>A0A7X6HXI2</accession>
<dbReference type="InterPro" id="IPR037143">
    <property type="entry name" value="4-PPantetheinyl_Trfase_dom_sf"/>
</dbReference>
<dbReference type="InterPro" id="IPR050559">
    <property type="entry name" value="P-Pant_transferase_sf"/>
</dbReference>
<keyword evidence="6" id="KW-1185">Reference proteome</keyword>
<dbReference type="GO" id="GO:0005829">
    <property type="term" value="C:cytosol"/>
    <property type="evidence" value="ECO:0007669"/>
    <property type="project" value="TreeGrafter"/>
</dbReference>
<dbReference type="GO" id="GO:0000287">
    <property type="term" value="F:magnesium ion binding"/>
    <property type="evidence" value="ECO:0007669"/>
    <property type="project" value="InterPro"/>
</dbReference>
<dbReference type="Pfam" id="PF01648">
    <property type="entry name" value="ACPS"/>
    <property type="match status" value="1"/>
</dbReference>
<dbReference type="GO" id="GO:0008897">
    <property type="term" value="F:holo-[acyl-carrier-protein] synthase activity"/>
    <property type="evidence" value="ECO:0007669"/>
    <property type="project" value="InterPro"/>
</dbReference>
<evidence type="ECO:0000256" key="1">
    <source>
        <dbReference type="ARBA" id="ARBA00010990"/>
    </source>
</evidence>
<dbReference type="PANTHER" id="PTHR12215">
    <property type="entry name" value="PHOSPHOPANTETHEINE TRANSFERASE"/>
    <property type="match status" value="1"/>
</dbReference>
<dbReference type="InterPro" id="IPR008278">
    <property type="entry name" value="4-PPantetheinyl_Trfase_dom"/>
</dbReference>
<feature type="region of interest" description="Disordered" evidence="3">
    <location>
        <begin position="1"/>
        <end position="31"/>
    </location>
</feature>
<dbReference type="SUPFAM" id="SSF56214">
    <property type="entry name" value="4'-phosphopantetheinyl transferase"/>
    <property type="match status" value="2"/>
</dbReference>
<gene>
    <name evidence="5" type="ORF">HCN56_02980</name>
</gene>
<organism evidence="5 6">
    <name type="scientific">Streptomyces lonarensis</name>
    <dbReference type="NCBI Taxonomy" id="700599"/>
    <lineage>
        <taxon>Bacteria</taxon>
        <taxon>Bacillati</taxon>
        <taxon>Actinomycetota</taxon>
        <taxon>Actinomycetes</taxon>
        <taxon>Kitasatosporales</taxon>
        <taxon>Streptomycetaceae</taxon>
        <taxon>Streptomyces</taxon>
    </lineage>
</organism>
<comment type="caution">
    <text evidence="5">The sequence shown here is derived from an EMBL/GenBank/DDBJ whole genome shotgun (WGS) entry which is preliminary data.</text>
</comment>
<sequence length="259" mass="26450">MSTTLSPVPPVRRTTAEPLGSGPAEPALLLPGRGPVPAAGLPGEGCADLWLVDTAAHRATAGAQAPAVLDTQEQARAAEFLHRGDRDGYLASHVALRRLLAGYLRQGPSAVTISRAPCPGCGLPHGRPVVAADPPLHFSLSHCGELSLLAFAAAPVGVDIEALPGARTVAEAAEVLHPREAAELAFLGPLERRHAFARVWTRKEAYLKGIGIGLADNPAGHYVGSGAVPAPLPGWTVAPVAVPGDHHAAVALRTGAAPG</sequence>
<evidence type="ECO:0000313" key="5">
    <source>
        <dbReference type="EMBL" id="NJQ04571.1"/>
    </source>
</evidence>
<dbReference type="AlphaFoldDB" id="A0A7X6HXI2"/>
<feature type="domain" description="4'-phosphopantetheinyl transferase" evidence="4">
    <location>
        <begin position="155"/>
        <end position="214"/>
    </location>
</feature>
<keyword evidence="2 5" id="KW-0808">Transferase</keyword>
<dbReference type="Gene3D" id="3.90.470.20">
    <property type="entry name" value="4'-phosphopantetheinyl transferase domain"/>
    <property type="match status" value="1"/>
</dbReference>
<evidence type="ECO:0000256" key="3">
    <source>
        <dbReference type="SAM" id="MobiDB-lite"/>
    </source>
</evidence>
<reference evidence="5 6" key="1">
    <citation type="submission" date="2020-03" db="EMBL/GenBank/DDBJ databases">
        <title>Draft genome of Streptomyces sp. ventii, isolated from the Axial Seamount in the Pacific Ocean, and resequencing of the two type strains Streptomyces lonarensis strain NCL 716 and Streptomyces bohaiensis strain 11A07.</title>
        <authorList>
            <person name="Loughran R.M."/>
            <person name="Pfannmuller K.M."/>
            <person name="Wasson B.J."/>
            <person name="Deadmond M.C."/>
            <person name="Paddock B.E."/>
            <person name="Koyack M.J."/>
            <person name="Gallegos D.A."/>
            <person name="Mitchell E.A."/>
            <person name="Ushijima B."/>
            <person name="Saw J.H."/>
            <person name="Mcphail K.L."/>
            <person name="Videau P."/>
        </authorList>
    </citation>
    <scope>NUCLEOTIDE SEQUENCE [LARGE SCALE GENOMIC DNA]</scope>
    <source>
        <strain evidence="5 6">NCL716</strain>
    </source>
</reference>
<proteinExistence type="inferred from homology"/>